<dbReference type="SUPFAM" id="SSF161111">
    <property type="entry name" value="Cation efflux protein transmembrane domain-like"/>
    <property type="match status" value="1"/>
</dbReference>
<dbReference type="Gene3D" id="1.20.1510.10">
    <property type="entry name" value="Cation efflux protein transmembrane domain"/>
    <property type="match status" value="1"/>
</dbReference>
<evidence type="ECO:0000256" key="2">
    <source>
        <dbReference type="ARBA" id="ARBA00008873"/>
    </source>
</evidence>
<dbReference type="InterPro" id="IPR036837">
    <property type="entry name" value="Cation_efflux_CTD_sf"/>
</dbReference>
<evidence type="ECO:0000259" key="12">
    <source>
        <dbReference type="Pfam" id="PF16916"/>
    </source>
</evidence>
<evidence type="ECO:0000256" key="6">
    <source>
        <dbReference type="ARBA" id="ARBA00022989"/>
    </source>
</evidence>
<dbReference type="InterPro" id="IPR027470">
    <property type="entry name" value="Cation_efflux_CTD"/>
</dbReference>
<organism evidence="13 14">
    <name type="scientific">Polynucleobacter kasalickyi</name>
    <dbReference type="NCBI Taxonomy" id="1938817"/>
    <lineage>
        <taxon>Bacteria</taxon>
        <taxon>Pseudomonadati</taxon>
        <taxon>Pseudomonadota</taxon>
        <taxon>Betaproteobacteria</taxon>
        <taxon>Burkholderiales</taxon>
        <taxon>Burkholderiaceae</taxon>
        <taxon>Polynucleobacter</taxon>
    </lineage>
</organism>
<feature type="domain" description="Cation efflux protein transmembrane" evidence="11">
    <location>
        <begin position="50"/>
        <end position="240"/>
    </location>
</feature>
<keyword evidence="14" id="KW-1185">Reference proteome</keyword>
<keyword evidence="8 10" id="KW-0472">Membrane</keyword>
<name>A0A1W2AN30_9BURK</name>
<dbReference type="GO" id="GO:0005886">
    <property type="term" value="C:plasma membrane"/>
    <property type="evidence" value="ECO:0007669"/>
    <property type="project" value="TreeGrafter"/>
</dbReference>
<dbReference type="RefSeq" id="WP_084283883.1">
    <property type="nucleotide sequence ID" value="NZ_FWXJ01000009.1"/>
</dbReference>
<dbReference type="AlphaFoldDB" id="A0A1W2AN30"/>
<dbReference type="Pfam" id="PF01545">
    <property type="entry name" value="Cation_efflux"/>
    <property type="match status" value="1"/>
</dbReference>
<feature type="transmembrane region" description="Helical" evidence="10">
    <location>
        <begin position="183"/>
        <end position="209"/>
    </location>
</feature>
<dbReference type="EMBL" id="FWXJ01000009">
    <property type="protein sequence ID" value="SMC62107.1"/>
    <property type="molecule type" value="Genomic_DNA"/>
</dbReference>
<feature type="compositionally biased region" description="Basic residues" evidence="9">
    <location>
        <begin position="1"/>
        <end position="13"/>
    </location>
</feature>
<dbReference type="InterPro" id="IPR058533">
    <property type="entry name" value="Cation_efflux_TM"/>
</dbReference>
<dbReference type="STRING" id="1938817.SAMN06296008_10996"/>
<keyword evidence="5" id="KW-0864">Zinc transport</keyword>
<evidence type="ECO:0000313" key="14">
    <source>
        <dbReference type="Proteomes" id="UP000192708"/>
    </source>
</evidence>
<reference evidence="13 14" key="1">
    <citation type="submission" date="2017-04" db="EMBL/GenBank/DDBJ databases">
        <authorList>
            <person name="Afonso C.L."/>
            <person name="Miller P.J."/>
            <person name="Scott M.A."/>
            <person name="Spackman E."/>
            <person name="Goraichik I."/>
            <person name="Dimitrov K.M."/>
            <person name="Suarez D.L."/>
            <person name="Swayne D.E."/>
        </authorList>
    </citation>
    <scope>NUCLEOTIDE SEQUENCE [LARGE SCALE GENOMIC DNA]</scope>
    <source>
        <strain evidence="13 14">VK13</strain>
    </source>
</reference>
<evidence type="ECO:0000259" key="11">
    <source>
        <dbReference type="Pfam" id="PF01545"/>
    </source>
</evidence>
<protein>
    <submittedName>
        <fullName evidence="13">Cobalt-zinc-cadmium efflux system protein</fullName>
    </submittedName>
</protein>
<accession>A0A1W2AN30</accession>
<feature type="transmembrane region" description="Helical" evidence="10">
    <location>
        <begin position="76"/>
        <end position="96"/>
    </location>
</feature>
<dbReference type="GO" id="GO:0005385">
    <property type="term" value="F:zinc ion transmembrane transporter activity"/>
    <property type="evidence" value="ECO:0007669"/>
    <property type="project" value="TreeGrafter"/>
</dbReference>
<dbReference type="Proteomes" id="UP000192708">
    <property type="component" value="Unassembled WGS sequence"/>
</dbReference>
<evidence type="ECO:0000256" key="7">
    <source>
        <dbReference type="ARBA" id="ARBA00023065"/>
    </source>
</evidence>
<evidence type="ECO:0000256" key="5">
    <source>
        <dbReference type="ARBA" id="ARBA00022906"/>
    </source>
</evidence>
<dbReference type="OrthoDB" id="9809646at2"/>
<gene>
    <name evidence="13" type="ORF">SAMN06296008_10996</name>
</gene>
<feature type="transmembrane region" description="Helical" evidence="10">
    <location>
        <begin position="117"/>
        <end position="136"/>
    </location>
</feature>
<dbReference type="InterPro" id="IPR027469">
    <property type="entry name" value="Cation_efflux_TMD_sf"/>
</dbReference>
<evidence type="ECO:0000256" key="1">
    <source>
        <dbReference type="ARBA" id="ARBA00004141"/>
    </source>
</evidence>
<evidence type="ECO:0000313" key="13">
    <source>
        <dbReference type="EMBL" id="SMC62107.1"/>
    </source>
</evidence>
<evidence type="ECO:0000256" key="9">
    <source>
        <dbReference type="SAM" id="MobiDB-lite"/>
    </source>
</evidence>
<feature type="region of interest" description="Disordered" evidence="9">
    <location>
        <begin position="1"/>
        <end position="40"/>
    </location>
</feature>
<keyword evidence="5" id="KW-0862">Zinc</keyword>
<keyword evidence="6 10" id="KW-1133">Transmembrane helix</keyword>
<feature type="transmembrane region" description="Helical" evidence="10">
    <location>
        <begin position="148"/>
        <end position="171"/>
    </location>
</feature>
<comment type="subcellular location">
    <subcellularLocation>
        <location evidence="1">Membrane</location>
        <topology evidence="1">Multi-pass membrane protein</topology>
    </subcellularLocation>
</comment>
<evidence type="ECO:0000256" key="3">
    <source>
        <dbReference type="ARBA" id="ARBA00022448"/>
    </source>
</evidence>
<comment type="similarity">
    <text evidence="2">Belongs to the cation diffusion facilitator (CDF) transporter (TC 2.A.4) family. SLC30A subfamily.</text>
</comment>
<proteinExistence type="inferred from homology"/>
<feature type="transmembrane region" description="Helical" evidence="10">
    <location>
        <begin position="49"/>
        <end position="70"/>
    </location>
</feature>
<keyword evidence="3" id="KW-0813">Transport</keyword>
<evidence type="ECO:0000256" key="10">
    <source>
        <dbReference type="SAM" id="Phobius"/>
    </source>
</evidence>
<evidence type="ECO:0000256" key="8">
    <source>
        <dbReference type="ARBA" id="ARBA00023136"/>
    </source>
</evidence>
<dbReference type="PANTHER" id="PTHR11562">
    <property type="entry name" value="CATION EFFLUX PROTEIN/ ZINC TRANSPORTER"/>
    <property type="match status" value="1"/>
</dbReference>
<dbReference type="InterPro" id="IPR002524">
    <property type="entry name" value="Cation_efflux"/>
</dbReference>
<dbReference type="Pfam" id="PF16916">
    <property type="entry name" value="ZT_dimer"/>
    <property type="match status" value="1"/>
</dbReference>
<dbReference type="PANTHER" id="PTHR11562:SF17">
    <property type="entry name" value="RE54080P-RELATED"/>
    <property type="match status" value="1"/>
</dbReference>
<keyword evidence="4 10" id="KW-0812">Transmembrane</keyword>
<feature type="transmembrane region" description="Helical" evidence="10">
    <location>
        <begin position="215"/>
        <end position="233"/>
    </location>
</feature>
<dbReference type="NCBIfam" id="TIGR01297">
    <property type="entry name" value="CDF"/>
    <property type="match status" value="1"/>
</dbReference>
<feature type="domain" description="Cation efflux protein cytoplasmic" evidence="12">
    <location>
        <begin position="244"/>
        <end position="317"/>
    </location>
</feature>
<keyword evidence="7" id="KW-0406">Ion transport</keyword>
<dbReference type="InterPro" id="IPR050681">
    <property type="entry name" value="CDF/SLC30A"/>
</dbReference>
<evidence type="ECO:0000256" key="4">
    <source>
        <dbReference type="ARBA" id="ARBA00022692"/>
    </source>
</evidence>
<dbReference type="SUPFAM" id="SSF160240">
    <property type="entry name" value="Cation efflux protein cytoplasmic domain-like"/>
    <property type="match status" value="1"/>
</dbReference>
<sequence length="332" mass="35529">MLNHSHSHDHKSPHSGSKAGSATRSASLHAHKAGDAKHSHAKEVSSQKVLMVALIITLGFAAVEVFAGFFANSLALISDAGHMVTDAAGLFLAVIAQVVSKRPPSAKNSFGFGRAEALAAFVNGLAMLLLVVWISVEAISRFITPHIVGGQTVTLVAVLGLLVNVFVAWMLSRNNHSMNTRAALVHVMGDLLGSVAALIAGIVIQYTGWMQIDPILSLVVCLLLIKSTVSILGESYHFLMKGVPKHIDFLKVGDDLVNVAGVNAIHDLHIWEMTPGYPALIGHVEIDHIADWPKIMDDIRAMLLEVHGLDHVTLQPEVHPADQTPEPAHLAL</sequence>